<keyword evidence="11" id="KW-1208">Phospholipid metabolism</keyword>
<keyword evidence="14" id="KW-1185">Reference proteome</keyword>
<evidence type="ECO:0000256" key="2">
    <source>
        <dbReference type="ARBA" id="ARBA00022516"/>
    </source>
</evidence>
<comment type="cofactor">
    <cofactor evidence="1">
        <name>Mg(2+)</name>
        <dbReference type="ChEBI" id="CHEBI:18420"/>
    </cofactor>
</comment>
<dbReference type="RefSeq" id="WP_013633993.1">
    <property type="nucleotide sequence ID" value="NC_015177.1"/>
</dbReference>
<dbReference type="Gene3D" id="2.60.200.40">
    <property type="match status" value="1"/>
</dbReference>
<dbReference type="Pfam" id="PF00781">
    <property type="entry name" value="DAGK_cat"/>
    <property type="match status" value="1"/>
</dbReference>
<evidence type="ECO:0000256" key="5">
    <source>
        <dbReference type="ARBA" id="ARBA00022741"/>
    </source>
</evidence>
<dbReference type="SUPFAM" id="SSF111331">
    <property type="entry name" value="NAD kinase/diacylglycerol kinase-like"/>
    <property type="match status" value="1"/>
</dbReference>
<keyword evidence="2" id="KW-0444">Lipid biosynthesis</keyword>
<dbReference type="InterPro" id="IPR016064">
    <property type="entry name" value="NAD/diacylglycerol_kinase_sf"/>
</dbReference>
<keyword evidence="8" id="KW-0460">Magnesium</keyword>
<reference evidence="14" key="2">
    <citation type="submission" date="2011-02" db="EMBL/GenBank/DDBJ databases">
        <title>The complete genome of Pedobacter saltans DSM 12145.</title>
        <authorList>
            <consortium name="US DOE Joint Genome Institute (JGI-PGF)"/>
            <person name="Lucas S."/>
            <person name="Copeland A."/>
            <person name="Lapidus A."/>
            <person name="Bruce D."/>
            <person name="Goodwin L."/>
            <person name="Pitluck S."/>
            <person name="Kyrpides N."/>
            <person name="Mavromatis K."/>
            <person name="Pagani I."/>
            <person name="Ivanova N."/>
            <person name="Ovchinnikova G."/>
            <person name="Lu M."/>
            <person name="Detter J.C."/>
            <person name="Han C."/>
            <person name="Land M."/>
            <person name="Hauser L."/>
            <person name="Markowitz V."/>
            <person name="Cheng J.-F."/>
            <person name="Hugenholtz P."/>
            <person name="Woyke T."/>
            <person name="Wu D."/>
            <person name="Tindall B."/>
            <person name="Pomrenke H.G."/>
            <person name="Brambilla E."/>
            <person name="Klenk H.-P."/>
            <person name="Eisen J.A."/>
        </authorList>
    </citation>
    <scope>NUCLEOTIDE SEQUENCE [LARGE SCALE GENOMIC DNA]</scope>
    <source>
        <strain evidence="14">ATCC 51119 / DSM 12145 / JCM 21818 / LMG 10337 / NBRC 100064 / NCIMB 13643</strain>
    </source>
</reference>
<dbReference type="NCBIfam" id="TIGR00147">
    <property type="entry name" value="YegS/Rv2252/BmrU family lipid kinase"/>
    <property type="match status" value="1"/>
</dbReference>
<dbReference type="GO" id="GO:0005524">
    <property type="term" value="F:ATP binding"/>
    <property type="evidence" value="ECO:0007669"/>
    <property type="project" value="UniProtKB-KW"/>
</dbReference>
<protein>
    <submittedName>
        <fullName evidence="13">Diacylglycerol kinase catalytic region</fullName>
    </submittedName>
</protein>
<dbReference type="eggNOG" id="COG1597">
    <property type="taxonomic scope" value="Bacteria"/>
</dbReference>
<dbReference type="SMART" id="SM00046">
    <property type="entry name" value="DAGKc"/>
    <property type="match status" value="1"/>
</dbReference>
<dbReference type="PANTHER" id="PTHR12358:SF106">
    <property type="entry name" value="LIPID KINASE YEGS"/>
    <property type="match status" value="1"/>
</dbReference>
<dbReference type="Pfam" id="PF19279">
    <property type="entry name" value="YegS_C"/>
    <property type="match status" value="1"/>
</dbReference>
<dbReference type="InterPro" id="IPR005218">
    <property type="entry name" value="Diacylglycerol/lipid_kinase"/>
</dbReference>
<dbReference type="InterPro" id="IPR017438">
    <property type="entry name" value="ATP-NAD_kinase_N"/>
</dbReference>
<evidence type="ECO:0000256" key="11">
    <source>
        <dbReference type="ARBA" id="ARBA00023264"/>
    </source>
</evidence>
<evidence type="ECO:0000256" key="10">
    <source>
        <dbReference type="ARBA" id="ARBA00023209"/>
    </source>
</evidence>
<keyword evidence="7" id="KW-0067">ATP-binding</keyword>
<keyword evidence="6 13" id="KW-0418">Kinase</keyword>
<dbReference type="KEGG" id="psn:Pedsa_2969"/>
<dbReference type="GO" id="GO:0016301">
    <property type="term" value="F:kinase activity"/>
    <property type="evidence" value="ECO:0007669"/>
    <property type="project" value="UniProtKB-KW"/>
</dbReference>
<evidence type="ECO:0000256" key="6">
    <source>
        <dbReference type="ARBA" id="ARBA00022777"/>
    </source>
</evidence>
<feature type="domain" description="DAGKc" evidence="12">
    <location>
        <begin position="3"/>
        <end position="133"/>
    </location>
</feature>
<evidence type="ECO:0000256" key="8">
    <source>
        <dbReference type="ARBA" id="ARBA00022842"/>
    </source>
</evidence>
<proteinExistence type="predicted"/>
<keyword evidence="4" id="KW-0479">Metal-binding</keyword>
<gene>
    <name evidence="13" type="ordered locus">Pedsa_2969</name>
</gene>
<evidence type="ECO:0000256" key="4">
    <source>
        <dbReference type="ARBA" id="ARBA00022723"/>
    </source>
</evidence>
<keyword evidence="3" id="KW-0808">Transferase</keyword>
<keyword evidence="5" id="KW-0547">Nucleotide-binding</keyword>
<dbReference type="PROSITE" id="PS50146">
    <property type="entry name" value="DAGK"/>
    <property type="match status" value="1"/>
</dbReference>
<evidence type="ECO:0000256" key="9">
    <source>
        <dbReference type="ARBA" id="ARBA00023098"/>
    </source>
</evidence>
<name>F0S921_PSESL</name>
<evidence type="ECO:0000256" key="7">
    <source>
        <dbReference type="ARBA" id="ARBA00022840"/>
    </source>
</evidence>
<dbReference type="GO" id="GO:0046872">
    <property type="term" value="F:metal ion binding"/>
    <property type="evidence" value="ECO:0007669"/>
    <property type="project" value="UniProtKB-KW"/>
</dbReference>
<dbReference type="PANTHER" id="PTHR12358">
    <property type="entry name" value="SPHINGOSINE KINASE"/>
    <property type="match status" value="1"/>
</dbReference>
<dbReference type="GO" id="GO:0005886">
    <property type="term" value="C:plasma membrane"/>
    <property type="evidence" value="ECO:0007669"/>
    <property type="project" value="TreeGrafter"/>
</dbReference>
<dbReference type="HOGENOM" id="CLU_045532_1_2_10"/>
<reference evidence="13 14" key="1">
    <citation type="journal article" date="2011" name="Stand. Genomic Sci.">
        <title>Complete genome sequence of the gliding, heparinolytic Pedobacter saltans type strain (113).</title>
        <authorList>
            <person name="Liolios K."/>
            <person name="Sikorski J."/>
            <person name="Lu M."/>
            <person name="Nolan M."/>
            <person name="Lapidus A."/>
            <person name="Lucas S."/>
            <person name="Hammon N."/>
            <person name="Deshpande S."/>
            <person name="Cheng J.F."/>
            <person name="Tapia R."/>
            <person name="Han C."/>
            <person name="Goodwin L."/>
            <person name="Pitluck S."/>
            <person name="Huntemann M."/>
            <person name="Ivanova N."/>
            <person name="Pagani I."/>
            <person name="Mavromatis K."/>
            <person name="Ovchinikova G."/>
            <person name="Pati A."/>
            <person name="Chen A."/>
            <person name="Palaniappan K."/>
            <person name="Land M."/>
            <person name="Hauser L."/>
            <person name="Brambilla E.M."/>
            <person name="Kotsyurbenko O."/>
            <person name="Rohde M."/>
            <person name="Tindall B.J."/>
            <person name="Abt B."/>
            <person name="Goker M."/>
            <person name="Detter J.C."/>
            <person name="Woyke T."/>
            <person name="Bristow J."/>
            <person name="Eisen J.A."/>
            <person name="Markowitz V."/>
            <person name="Hugenholtz P."/>
            <person name="Klenk H.P."/>
            <person name="Kyrpides N.C."/>
        </authorList>
    </citation>
    <scope>NUCLEOTIDE SEQUENCE [LARGE SCALE GENOMIC DNA]</scope>
    <source>
        <strain evidence="14">ATCC 51119 / DSM 12145 / JCM 21818 / LMG 10337 / NBRC 100064 / NCIMB 13643</strain>
    </source>
</reference>
<dbReference type="InterPro" id="IPR001206">
    <property type="entry name" value="Diacylglycerol_kinase_cat_dom"/>
</dbReference>
<evidence type="ECO:0000313" key="14">
    <source>
        <dbReference type="Proteomes" id="UP000000310"/>
    </source>
</evidence>
<dbReference type="Proteomes" id="UP000000310">
    <property type="component" value="Chromosome"/>
</dbReference>
<sequence>MILRRERILFIVNPISGGKDKIRFPELVDKYLDRNIFEANIVFSEYGGHASILAKEGIDQEYDCVVAVGGDGTINEVASILVFSGKKMGVIPCGSGNGLARTLGIPLERGKAVRRLNRNKVRVIDSGTLNNRRFFNIAGLGFDARISALFADNKGRGLKGYVVSVLKEIKNYKPNLYTIEVDGKSLKREAFMVSIANSSQYGNNAHISPTATIDDGLLDVCIIKPFPLYWLPILITRMLLKNVDSSKYLEIIKGKQIKIEQLGDDPIHIDGEPLVGTKTIEIEVEHLSLNILV</sequence>
<evidence type="ECO:0000313" key="13">
    <source>
        <dbReference type="EMBL" id="ADY53508.1"/>
    </source>
</evidence>
<dbReference type="InterPro" id="IPR045540">
    <property type="entry name" value="YegS/DAGK_C"/>
</dbReference>
<evidence type="ECO:0000256" key="1">
    <source>
        <dbReference type="ARBA" id="ARBA00001946"/>
    </source>
</evidence>
<dbReference type="STRING" id="762903.Pedsa_2969"/>
<keyword evidence="10" id="KW-0594">Phospholipid biosynthesis</keyword>
<dbReference type="InterPro" id="IPR050187">
    <property type="entry name" value="Lipid_Phosphate_FormReg"/>
</dbReference>
<organism evidence="13 14">
    <name type="scientific">Pseudopedobacter saltans (strain ATCC 51119 / DSM 12145 / JCM 21818 / CCUG 39354 / LMG 10337 / NBRC 100064 / NCIMB 13643)</name>
    <name type="common">Pedobacter saltans</name>
    <dbReference type="NCBI Taxonomy" id="762903"/>
    <lineage>
        <taxon>Bacteria</taxon>
        <taxon>Pseudomonadati</taxon>
        <taxon>Bacteroidota</taxon>
        <taxon>Sphingobacteriia</taxon>
        <taxon>Sphingobacteriales</taxon>
        <taxon>Sphingobacteriaceae</taxon>
        <taxon>Pseudopedobacter</taxon>
    </lineage>
</organism>
<accession>F0S921</accession>
<dbReference type="Gene3D" id="3.40.50.10330">
    <property type="entry name" value="Probable inorganic polyphosphate/atp-NAD kinase, domain 1"/>
    <property type="match status" value="1"/>
</dbReference>
<dbReference type="EMBL" id="CP002545">
    <property type="protein sequence ID" value="ADY53508.1"/>
    <property type="molecule type" value="Genomic_DNA"/>
</dbReference>
<evidence type="ECO:0000259" key="12">
    <source>
        <dbReference type="PROSITE" id="PS50146"/>
    </source>
</evidence>
<dbReference type="AlphaFoldDB" id="F0S921"/>
<keyword evidence="9" id="KW-0443">Lipid metabolism</keyword>
<dbReference type="GO" id="GO:0008654">
    <property type="term" value="P:phospholipid biosynthetic process"/>
    <property type="evidence" value="ECO:0007669"/>
    <property type="project" value="UniProtKB-KW"/>
</dbReference>
<evidence type="ECO:0000256" key="3">
    <source>
        <dbReference type="ARBA" id="ARBA00022679"/>
    </source>
</evidence>